<dbReference type="PANTHER" id="PTHR39179">
    <property type="entry name" value="SPORE COAT PROTEIN I"/>
    <property type="match status" value="1"/>
</dbReference>
<evidence type="ECO:0000313" key="2">
    <source>
        <dbReference type="Proteomes" id="UP000295416"/>
    </source>
</evidence>
<dbReference type="Proteomes" id="UP000295416">
    <property type="component" value="Unassembled WGS sequence"/>
</dbReference>
<organism evidence="1 2">
    <name type="scientific">Scopulibacillus darangshiensis</name>
    <dbReference type="NCBI Taxonomy" id="442528"/>
    <lineage>
        <taxon>Bacteria</taxon>
        <taxon>Bacillati</taxon>
        <taxon>Bacillota</taxon>
        <taxon>Bacilli</taxon>
        <taxon>Bacillales</taxon>
        <taxon>Sporolactobacillaceae</taxon>
        <taxon>Scopulibacillus</taxon>
    </lineage>
</organism>
<dbReference type="InterPro" id="IPR014254">
    <property type="entry name" value="Spore_coat_YutH"/>
</dbReference>
<dbReference type="OrthoDB" id="2986702at2"/>
<dbReference type="NCBIfam" id="TIGR02905">
    <property type="entry name" value="spore_yutH"/>
    <property type="match status" value="1"/>
</dbReference>
<dbReference type="PANTHER" id="PTHR39179:SF2">
    <property type="entry name" value="ENDOSPORE COAT-ASSOCIATED PROTEIN YUTH"/>
    <property type="match status" value="1"/>
</dbReference>
<gene>
    <name evidence="1" type="ORF">EV207_1193</name>
</gene>
<comment type="caution">
    <text evidence="1">The sequence shown here is derived from an EMBL/GenBank/DDBJ whole genome shotgun (WGS) entry which is preliminary data.</text>
</comment>
<dbReference type="GO" id="GO:0042601">
    <property type="term" value="C:endospore-forming forespore"/>
    <property type="evidence" value="ECO:0007669"/>
    <property type="project" value="TreeGrafter"/>
</dbReference>
<keyword evidence="2" id="KW-1185">Reference proteome</keyword>
<dbReference type="InterPro" id="IPR047175">
    <property type="entry name" value="CotS-like"/>
</dbReference>
<keyword evidence="1" id="KW-0946">Virion</keyword>
<dbReference type="RefSeq" id="WP_132746580.1">
    <property type="nucleotide sequence ID" value="NZ_SLXK01000019.1"/>
</dbReference>
<protein>
    <submittedName>
        <fullName evidence="1">Spore coat protein YutH</fullName>
    </submittedName>
</protein>
<dbReference type="Gene3D" id="3.90.1200.10">
    <property type="match status" value="1"/>
</dbReference>
<keyword evidence="1" id="KW-0167">Capsid protein</keyword>
<accession>A0A4R2NWN2</accession>
<dbReference type="AlphaFoldDB" id="A0A4R2NWN2"/>
<evidence type="ECO:0000313" key="1">
    <source>
        <dbReference type="EMBL" id="TCP26573.1"/>
    </source>
</evidence>
<name>A0A4R2NWN2_9BACL</name>
<dbReference type="SUPFAM" id="SSF56112">
    <property type="entry name" value="Protein kinase-like (PK-like)"/>
    <property type="match status" value="1"/>
</dbReference>
<dbReference type="InterPro" id="IPR011009">
    <property type="entry name" value="Kinase-like_dom_sf"/>
</dbReference>
<dbReference type="EMBL" id="SLXK01000019">
    <property type="protein sequence ID" value="TCP26573.1"/>
    <property type="molecule type" value="Genomic_DNA"/>
</dbReference>
<reference evidence="1 2" key="1">
    <citation type="submission" date="2019-03" db="EMBL/GenBank/DDBJ databases">
        <title>Genomic Encyclopedia of Type Strains, Phase IV (KMG-IV): sequencing the most valuable type-strain genomes for metagenomic binning, comparative biology and taxonomic classification.</title>
        <authorList>
            <person name="Goeker M."/>
        </authorList>
    </citation>
    <scope>NUCLEOTIDE SEQUENCE [LARGE SCALE GENOMIC DNA]</scope>
    <source>
        <strain evidence="1 2">DSM 19377</strain>
    </source>
</reference>
<sequence length="326" mass="38150">MLVPFIYEQYGLLCEQDESNRSSGLLYGNDSLFLFLKNHFYLQDMRALAGLTHSLRLQGEEDIAMMIPDLRGEYVTTFQGVPVVLLSVSNDSRKNVQMPEELAGFHNRSTLAAAEQAEHSSYMNGTTYWAKRIDDLRNQYYQSLRQEQLSPFKARFMSVFPYFSGLAENAIQYMTDLRIDKGLIEPPAVCHYRFSNETWGRSGKRVKNPADWVIDHPSRDLAEWLRRSVWNGQIQTEQQLIDFLNQYHQEREITSHTKAMIYGRLLFPIPFIEIAEEYFALDGERDEEQWCGKLEACISRTESYVAFLRWYSDRVFHDVKVVDWLS</sequence>
<proteinExistence type="predicted"/>